<dbReference type="EMBL" id="KV921417">
    <property type="protein sequence ID" value="ORE15608.1"/>
    <property type="molecule type" value="Genomic_DNA"/>
</dbReference>
<proteinExistence type="predicted"/>
<accession>A0A1X0RUP7</accession>
<sequence length="167" mass="18704">MNYGLQVDGCVLSLWKGELTSSGLYSQPGKYRISKSVFTKKALNMYLADVIALQSILKAFNPATLGEQQDVASAKLFMIIDLNDVLQVIVLKLSQYLSHQFWKRLNDVHINITEDMLATDTLNQDYDEVATSIEQAFTIGAQFSSIDEIKKVAKEFGKQHNIVLAIL</sequence>
<reference evidence="1 2" key="1">
    <citation type="journal article" date="2016" name="Proc. Natl. Acad. Sci. U.S.A.">
        <title>Lipid metabolic changes in an early divergent fungus govern the establishment of a mutualistic symbiosis with endobacteria.</title>
        <authorList>
            <person name="Lastovetsky O.A."/>
            <person name="Gaspar M.L."/>
            <person name="Mondo S.J."/>
            <person name="LaButti K.M."/>
            <person name="Sandor L."/>
            <person name="Grigoriev I.V."/>
            <person name="Henry S.A."/>
            <person name="Pawlowska T.E."/>
        </authorList>
    </citation>
    <scope>NUCLEOTIDE SEQUENCE [LARGE SCALE GENOMIC DNA]</scope>
    <source>
        <strain evidence="1 2">ATCC 11559</strain>
    </source>
</reference>
<protein>
    <submittedName>
        <fullName evidence="1">Uncharacterized protein</fullName>
    </submittedName>
</protein>
<organism evidence="1 2">
    <name type="scientific">Rhizopus microsporus</name>
    <dbReference type="NCBI Taxonomy" id="58291"/>
    <lineage>
        <taxon>Eukaryota</taxon>
        <taxon>Fungi</taxon>
        <taxon>Fungi incertae sedis</taxon>
        <taxon>Mucoromycota</taxon>
        <taxon>Mucoromycotina</taxon>
        <taxon>Mucoromycetes</taxon>
        <taxon>Mucorales</taxon>
        <taxon>Mucorineae</taxon>
        <taxon>Rhizopodaceae</taxon>
        <taxon>Rhizopus</taxon>
    </lineage>
</organism>
<dbReference type="Proteomes" id="UP000242381">
    <property type="component" value="Unassembled WGS sequence"/>
</dbReference>
<evidence type="ECO:0000313" key="2">
    <source>
        <dbReference type="Proteomes" id="UP000242381"/>
    </source>
</evidence>
<evidence type="ECO:0000313" key="1">
    <source>
        <dbReference type="EMBL" id="ORE15608.1"/>
    </source>
</evidence>
<dbReference type="AlphaFoldDB" id="A0A1X0RUP7"/>
<gene>
    <name evidence="1" type="ORF">BCV71DRAFT_266415</name>
</gene>
<name>A0A1X0RUP7_RHIZD</name>